<keyword evidence="1" id="KW-0472">Membrane</keyword>
<feature type="transmembrane region" description="Helical" evidence="1">
    <location>
        <begin position="304"/>
        <end position="320"/>
    </location>
</feature>
<feature type="transmembrane region" description="Helical" evidence="1">
    <location>
        <begin position="83"/>
        <end position="111"/>
    </location>
</feature>
<accession>A0ABP8JAW5</accession>
<dbReference type="RefSeq" id="WP_345226165.1">
    <property type="nucleotide sequence ID" value="NZ_BAABHA010000010.1"/>
</dbReference>
<keyword evidence="1" id="KW-0812">Transmembrane</keyword>
<dbReference type="EMBL" id="BAABHA010000010">
    <property type="protein sequence ID" value="GAA4387656.1"/>
    <property type="molecule type" value="Genomic_DNA"/>
</dbReference>
<feature type="transmembrane region" description="Helical" evidence="1">
    <location>
        <begin position="118"/>
        <end position="141"/>
    </location>
</feature>
<dbReference type="Proteomes" id="UP001500454">
    <property type="component" value="Unassembled WGS sequence"/>
</dbReference>
<keyword evidence="3" id="KW-1185">Reference proteome</keyword>
<name>A0ABP8JAW5_9BACT</name>
<evidence type="ECO:0000256" key="1">
    <source>
        <dbReference type="SAM" id="Phobius"/>
    </source>
</evidence>
<evidence type="ECO:0008006" key="4">
    <source>
        <dbReference type="Google" id="ProtNLM"/>
    </source>
</evidence>
<reference evidence="3" key="1">
    <citation type="journal article" date="2019" name="Int. J. Syst. Evol. Microbiol.">
        <title>The Global Catalogue of Microorganisms (GCM) 10K type strain sequencing project: providing services to taxonomists for standard genome sequencing and annotation.</title>
        <authorList>
            <consortium name="The Broad Institute Genomics Platform"/>
            <consortium name="The Broad Institute Genome Sequencing Center for Infectious Disease"/>
            <person name="Wu L."/>
            <person name="Ma J."/>
        </authorList>
    </citation>
    <scope>NUCLEOTIDE SEQUENCE [LARGE SCALE GENOMIC DNA]</scope>
    <source>
        <strain evidence="3">JCM 17924</strain>
    </source>
</reference>
<keyword evidence="1" id="KW-1133">Transmembrane helix</keyword>
<feature type="transmembrane region" description="Helical" evidence="1">
    <location>
        <begin position="188"/>
        <end position="204"/>
    </location>
</feature>
<protein>
    <recommendedName>
        <fullName evidence="4">Glycosyltransferase RgtA/B/C/D-like domain-containing protein</fullName>
    </recommendedName>
</protein>
<feature type="transmembrane region" description="Helical" evidence="1">
    <location>
        <begin position="12"/>
        <end position="30"/>
    </location>
</feature>
<evidence type="ECO:0000313" key="3">
    <source>
        <dbReference type="Proteomes" id="UP001500454"/>
    </source>
</evidence>
<feature type="transmembrane region" description="Helical" evidence="1">
    <location>
        <begin position="273"/>
        <end position="292"/>
    </location>
</feature>
<sequence>MTPLSAIRLHRWADLTFGFVVLFTLAYFVFTHEGLYALDDYYYARYAHQLLNGTFQLGPDPQRLLHDPLHERWLIFGPVALCYALFGVNIVSTTLWPLLATLACSALLWWYYRRREPLVASGAMLLLGLHYFTLNLSNYLYPDNINMLACLAASVALHAGRRSGRNAEAWGAGFAALNFAAILCKETLVYYLPFYLGVFVLDVVRRQHWRLWATAVLTGTGLLAAYLLFYQVQTHDALYRIHLIEQTNDFLKEGNYLEGNRAGLLFRLTYGPLLFLTGTGLGFVLLLALGSLRSAAPTPADDRQFWLGLALSTLLCYWLGSTSLTQYNPITLQPRMLTPLLPPLCLAAAFGLRDVLVQGRGAALYALLLLLLAALDRSSVAVLYLGWALLMLLLAMGHRTRKLPAGTTSYAALGLLGVAAVLALRPAYFMQKPSVSAHFAQDRIVRQHLQPPRRGVVFVDDYLIGNVDFYYGFAPPPGLQFRRFWARDSVQLRPGEGAFLLLNRATLSNPELTRKLLRYSADSALSWYPQRGLLAQDGPVELYQIPLNQTQKVGQTR</sequence>
<feature type="transmembrane region" description="Helical" evidence="1">
    <location>
        <begin position="364"/>
        <end position="390"/>
    </location>
</feature>
<organism evidence="2 3">
    <name type="scientific">Hymenobacter koreensis</name>
    <dbReference type="NCBI Taxonomy" id="1084523"/>
    <lineage>
        <taxon>Bacteria</taxon>
        <taxon>Pseudomonadati</taxon>
        <taxon>Bacteroidota</taxon>
        <taxon>Cytophagia</taxon>
        <taxon>Cytophagales</taxon>
        <taxon>Hymenobacteraceae</taxon>
        <taxon>Hymenobacter</taxon>
    </lineage>
</organism>
<proteinExistence type="predicted"/>
<gene>
    <name evidence="2" type="ORF">GCM10023186_33500</name>
</gene>
<feature type="transmembrane region" description="Helical" evidence="1">
    <location>
        <begin position="211"/>
        <end position="230"/>
    </location>
</feature>
<comment type="caution">
    <text evidence="2">The sequence shown here is derived from an EMBL/GenBank/DDBJ whole genome shotgun (WGS) entry which is preliminary data.</text>
</comment>
<evidence type="ECO:0000313" key="2">
    <source>
        <dbReference type="EMBL" id="GAA4387656.1"/>
    </source>
</evidence>
<feature type="transmembrane region" description="Helical" evidence="1">
    <location>
        <begin position="410"/>
        <end position="428"/>
    </location>
</feature>